<dbReference type="PANTHER" id="PTHR12428:SF65">
    <property type="entry name" value="CYTOCHROME C OXIDASE ASSEMBLY PROTEIN COX18, MITOCHONDRIAL"/>
    <property type="match status" value="1"/>
</dbReference>
<feature type="transmembrane region" description="Helical" evidence="7">
    <location>
        <begin position="238"/>
        <end position="257"/>
    </location>
</feature>
<feature type="transmembrane region" description="Helical" evidence="7">
    <location>
        <begin position="304"/>
        <end position="322"/>
    </location>
</feature>
<dbReference type="EMBL" id="JANBTX010000122">
    <property type="protein sequence ID" value="KAJ2686089.1"/>
    <property type="molecule type" value="Genomic_DNA"/>
</dbReference>
<evidence type="ECO:0000256" key="1">
    <source>
        <dbReference type="ARBA" id="ARBA00004141"/>
    </source>
</evidence>
<comment type="similarity">
    <text evidence="2 6">Belongs to the OXA1/ALB3/YidC family.</text>
</comment>
<dbReference type="AlphaFoldDB" id="A0A9W8GIE4"/>
<feature type="transmembrane region" description="Helical" evidence="7">
    <location>
        <begin position="171"/>
        <end position="191"/>
    </location>
</feature>
<evidence type="ECO:0000313" key="9">
    <source>
        <dbReference type="EMBL" id="KAJ2686089.1"/>
    </source>
</evidence>
<proteinExistence type="inferred from homology"/>
<comment type="subcellular location">
    <subcellularLocation>
        <location evidence="1 6">Membrane</location>
        <topology evidence="1 6">Multi-pass membrane protein</topology>
    </subcellularLocation>
</comment>
<feature type="domain" description="Membrane insertase YidC/Oxa/ALB C-terminal" evidence="8">
    <location>
        <begin position="158"/>
        <end position="322"/>
    </location>
</feature>
<evidence type="ECO:0000256" key="6">
    <source>
        <dbReference type="RuleBase" id="RU003945"/>
    </source>
</evidence>
<reference evidence="9" key="1">
    <citation type="submission" date="2022-07" db="EMBL/GenBank/DDBJ databases">
        <title>Phylogenomic reconstructions and comparative analyses of Kickxellomycotina fungi.</title>
        <authorList>
            <person name="Reynolds N.K."/>
            <person name="Stajich J.E."/>
            <person name="Barry K."/>
            <person name="Grigoriev I.V."/>
            <person name="Crous P."/>
            <person name="Smith M.E."/>
        </authorList>
    </citation>
    <scope>NUCLEOTIDE SEQUENCE</scope>
    <source>
        <strain evidence="9">CBS 109367</strain>
    </source>
</reference>
<dbReference type="PANTHER" id="PTHR12428">
    <property type="entry name" value="OXA1"/>
    <property type="match status" value="1"/>
</dbReference>
<dbReference type="GO" id="GO:0005743">
    <property type="term" value="C:mitochondrial inner membrane"/>
    <property type="evidence" value="ECO:0007669"/>
    <property type="project" value="TreeGrafter"/>
</dbReference>
<keyword evidence="4 7" id="KW-1133">Transmembrane helix</keyword>
<keyword evidence="10" id="KW-1185">Reference proteome</keyword>
<keyword evidence="3 6" id="KW-0812">Transmembrane</keyword>
<name>A0A9W8GIE4_9FUNG</name>
<dbReference type="InterPro" id="IPR001708">
    <property type="entry name" value="YidC/ALB3/OXA1/COX18"/>
</dbReference>
<evidence type="ECO:0000313" key="10">
    <source>
        <dbReference type="Proteomes" id="UP001151516"/>
    </source>
</evidence>
<dbReference type="OrthoDB" id="2148490at2759"/>
<evidence type="ECO:0000256" key="3">
    <source>
        <dbReference type="ARBA" id="ARBA00022692"/>
    </source>
</evidence>
<protein>
    <recommendedName>
        <fullName evidence="8">Membrane insertase YidC/Oxa/ALB C-terminal domain-containing protein</fullName>
    </recommendedName>
</protein>
<dbReference type="CDD" id="cd20069">
    <property type="entry name" value="5TM_Oxa1-like"/>
    <property type="match status" value="1"/>
</dbReference>
<gene>
    <name evidence="9" type="ORF">IWW39_003869</name>
</gene>
<accession>A0A9W8GIE4</accession>
<keyword evidence="5 7" id="KW-0472">Membrane</keyword>
<comment type="caution">
    <text evidence="9">The sequence shown here is derived from an EMBL/GenBank/DDBJ whole genome shotgun (WGS) entry which is preliminary data.</text>
</comment>
<feature type="transmembrane region" description="Helical" evidence="7">
    <location>
        <begin position="87"/>
        <end position="109"/>
    </location>
</feature>
<organism evidence="9 10">
    <name type="scientific">Coemansia spiralis</name>
    <dbReference type="NCBI Taxonomy" id="417178"/>
    <lineage>
        <taxon>Eukaryota</taxon>
        <taxon>Fungi</taxon>
        <taxon>Fungi incertae sedis</taxon>
        <taxon>Zoopagomycota</taxon>
        <taxon>Kickxellomycotina</taxon>
        <taxon>Kickxellomycetes</taxon>
        <taxon>Kickxellales</taxon>
        <taxon>Kickxellaceae</taxon>
        <taxon>Coemansia</taxon>
    </lineage>
</organism>
<evidence type="ECO:0000256" key="2">
    <source>
        <dbReference type="ARBA" id="ARBA00009877"/>
    </source>
</evidence>
<sequence length="343" mass="38192">MLCIAGRLASRRLAVQRAIPSVAALRRRLISTTPITSSLGEASDGGTESHLGRYADQLSSEAEYPLILRVVQATLESIHDGPMECPWWGIIVGSAFALRTLLVLPVAIYQQRAKARALKLNAISRLWRRPMLTSLELEVATRTPPVTEKELGKMLNKRLSKRRHLLMFRQGCHPLFGVLLPITQIPIWMAMTYSLRHLSGRLVPLFDSAAAALPTAAPGMASEGILWFTDLVVTDSTGVLPAITGAVYLANAMTLLYRRREYAIADSQDGFPPKEGWLSRIILCIRFAVPPIMTYVAMSQPSSIVLYWLTSASVTLAQRLAFHNQKLRKRLKFNYIKDKATEQ</sequence>
<dbReference type="GO" id="GO:0032977">
    <property type="term" value="F:membrane insertase activity"/>
    <property type="evidence" value="ECO:0007669"/>
    <property type="project" value="InterPro"/>
</dbReference>
<dbReference type="Proteomes" id="UP001151516">
    <property type="component" value="Unassembled WGS sequence"/>
</dbReference>
<dbReference type="Pfam" id="PF02096">
    <property type="entry name" value="60KD_IMP"/>
    <property type="match status" value="1"/>
</dbReference>
<feature type="transmembrane region" description="Helical" evidence="7">
    <location>
        <begin position="277"/>
        <end position="298"/>
    </location>
</feature>
<evidence type="ECO:0000256" key="4">
    <source>
        <dbReference type="ARBA" id="ARBA00022989"/>
    </source>
</evidence>
<dbReference type="InterPro" id="IPR028055">
    <property type="entry name" value="YidC/Oxa/ALB_C"/>
</dbReference>
<evidence type="ECO:0000256" key="5">
    <source>
        <dbReference type="ARBA" id="ARBA00023136"/>
    </source>
</evidence>
<evidence type="ECO:0000259" key="8">
    <source>
        <dbReference type="Pfam" id="PF02096"/>
    </source>
</evidence>
<evidence type="ECO:0000256" key="7">
    <source>
        <dbReference type="SAM" id="Phobius"/>
    </source>
</evidence>
<dbReference type="GO" id="GO:0033617">
    <property type="term" value="P:mitochondrial respiratory chain complex IV assembly"/>
    <property type="evidence" value="ECO:0007669"/>
    <property type="project" value="TreeGrafter"/>
</dbReference>
<dbReference type="GO" id="GO:0032979">
    <property type="term" value="P:protein insertion into mitochondrial inner membrane from matrix"/>
    <property type="evidence" value="ECO:0007669"/>
    <property type="project" value="TreeGrafter"/>
</dbReference>